<dbReference type="PANTHER" id="PTHR43545">
    <property type="entry name" value="FORMATE DEHYDROGENASE, NITRATE-INDUCIBLE, IRON-SULFUR SUBUNIT"/>
    <property type="match status" value="1"/>
</dbReference>
<gene>
    <name evidence="8" type="ORF">HY912_16025</name>
</gene>
<dbReference type="InterPro" id="IPR017896">
    <property type="entry name" value="4Fe4S_Fe-S-bd"/>
</dbReference>
<evidence type="ECO:0000256" key="4">
    <source>
        <dbReference type="ARBA" id="ARBA00022737"/>
    </source>
</evidence>
<dbReference type="InterPro" id="IPR051555">
    <property type="entry name" value="FDH_Electron_Transfer_Unit"/>
</dbReference>
<protein>
    <submittedName>
        <fullName evidence="8">Formate dehydrogenase</fullName>
    </submittedName>
</protein>
<evidence type="ECO:0000313" key="9">
    <source>
        <dbReference type="Proteomes" id="UP000807825"/>
    </source>
</evidence>
<keyword evidence="2" id="KW-0004">4Fe-4S</keyword>
<comment type="subcellular location">
    <subcellularLocation>
        <location evidence="1">Cell envelope</location>
    </subcellularLocation>
</comment>
<proteinExistence type="predicted"/>
<dbReference type="GO" id="GO:0046872">
    <property type="term" value="F:metal ion binding"/>
    <property type="evidence" value="ECO:0007669"/>
    <property type="project" value="UniProtKB-KW"/>
</dbReference>
<dbReference type="CDD" id="cd10559">
    <property type="entry name" value="W-FDH"/>
    <property type="match status" value="1"/>
</dbReference>
<evidence type="ECO:0000256" key="1">
    <source>
        <dbReference type="ARBA" id="ARBA00004196"/>
    </source>
</evidence>
<keyword evidence="3" id="KW-0479">Metal-binding</keyword>
<sequence length="215" mass="24106">MADGYSIIMDTSKCTACRGCQIACKQWNQLPGTETKNTGTHENPPDLSFSTYKVVRFSEGKNGDGKPFWYFFSEQCRHCMSPGCMAAVEKEEIVQDDNTGAVLFTPKTKTLDFKATLEGCPYNVPRQDPKTKELAKCTMCFDRITNEKVPACVKSCPTGALVFGDRDKMLEATKKRVDELKKSYPKAAAINPDDVRVIYIVTDDPKKYFKYAEGK</sequence>
<evidence type="ECO:0000256" key="3">
    <source>
        <dbReference type="ARBA" id="ARBA00022723"/>
    </source>
</evidence>
<dbReference type="EMBL" id="JACRDE010000418">
    <property type="protein sequence ID" value="MBI5250997.1"/>
    <property type="molecule type" value="Genomic_DNA"/>
</dbReference>
<dbReference type="AlphaFoldDB" id="A0A9D6V3T8"/>
<evidence type="ECO:0000256" key="2">
    <source>
        <dbReference type="ARBA" id="ARBA00022485"/>
    </source>
</evidence>
<dbReference type="GO" id="GO:0030313">
    <property type="term" value="C:cell envelope"/>
    <property type="evidence" value="ECO:0007669"/>
    <property type="project" value="UniProtKB-SubCell"/>
</dbReference>
<dbReference type="PANTHER" id="PTHR43545:SF6">
    <property type="entry name" value="FORMATE DEHYDROGENASE, NITRATE-INDUCIBLE, IRON-SULFUR SUBUNIT"/>
    <property type="match status" value="1"/>
</dbReference>
<comment type="caution">
    <text evidence="8">The sequence shown here is derived from an EMBL/GenBank/DDBJ whole genome shotgun (WGS) entry which is preliminary data.</text>
</comment>
<keyword evidence="5" id="KW-0408">Iron</keyword>
<dbReference type="GO" id="GO:0051539">
    <property type="term" value="F:4 iron, 4 sulfur cluster binding"/>
    <property type="evidence" value="ECO:0007669"/>
    <property type="project" value="UniProtKB-KW"/>
</dbReference>
<evidence type="ECO:0000313" key="8">
    <source>
        <dbReference type="EMBL" id="MBI5250997.1"/>
    </source>
</evidence>
<dbReference type="Proteomes" id="UP000807825">
    <property type="component" value="Unassembled WGS sequence"/>
</dbReference>
<feature type="domain" description="4Fe-4S ferredoxin-type" evidence="7">
    <location>
        <begin position="5"/>
        <end position="35"/>
    </location>
</feature>
<evidence type="ECO:0000256" key="6">
    <source>
        <dbReference type="ARBA" id="ARBA00023014"/>
    </source>
</evidence>
<keyword evidence="4" id="KW-0677">Repeat</keyword>
<evidence type="ECO:0000259" key="7">
    <source>
        <dbReference type="PROSITE" id="PS51379"/>
    </source>
</evidence>
<dbReference type="PROSITE" id="PS51379">
    <property type="entry name" value="4FE4S_FER_2"/>
    <property type="match status" value="1"/>
</dbReference>
<evidence type="ECO:0000256" key="5">
    <source>
        <dbReference type="ARBA" id="ARBA00023004"/>
    </source>
</evidence>
<name>A0A9D6V3T8_9BACT</name>
<organism evidence="8 9">
    <name type="scientific">Desulfomonile tiedjei</name>
    <dbReference type="NCBI Taxonomy" id="2358"/>
    <lineage>
        <taxon>Bacteria</taxon>
        <taxon>Pseudomonadati</taxon>
        <taxon>Thermodesulfobacteriota</taxon>
        <taxon>Desulfomonilia</taxon>
        <taxon>Desulfomonilales</taxon>
        <taxon>Desulfomonilaceae</taxon>
        <taxon>Desulfomonile</taxon>
    </lineage>
</organism>
<dbReference type="SUPFAM" id="SSF54862">
    <property type="entry name" value="4Fe-4S ferredoxins"/>
    <property type="match status" value="1"/>
</dbReference>
<keyword evidence="6" id="KW-0411">Iron-sulfur</keyword>
<dbReference type="Pfam" id="PF13247">
    <property type="entry name" value="Fer4_11"/>
    <property type="match status" value="1"/>
</dbReference>
<dbReference type="Gene3D" id="3.30.70.20">
    <property type="match status" value="2"/>
</dbReference>
<reference evidence="8" key="1">
    <citation type="submission" date="2020-07" db="EMBL/GenBank/DDBJ databases">
        <title>Huge and variable diversity of episymbiotic CPR bacteria and DPANN archaea in groundwater ecosystems.</title>
        <authorList>
            <person name="He C.Y."/>
            <person name="Keren R."/>
            <person name="Whittaker M."/>
            <person name="Farag I.F."/>
            <person name="Doudna J."/>
            <person name="Cate J.H.D."/>
            <person name="Banfield J.F."/>
        </authorList>
    </citation>
    <scope>NUCLEOTIDE SEQUENCE</scope>
    <source>
        <strain evidence="8">NC_groundwater_1664_Pr3_B-0.1um_52_9</strain>
    </source>
</reference>
<accession>A0A9D6V3T8</accession>